<dbReference type="InterPro" id="IPR016195">
    <property type="entry name" value="Pol/histidinol_Pase-like"/>
</dbReference>
<dbReference type="SMART" id="SM00278">
    <property type="entry name" value="HhH1"/>
    <property type="match status" value="3"/>
</dbReference>
<evidence type="ECO:0000256" key="16">
    <source>
        <dbReference type="ARBA" id="ARBA00035717"/>
    </source>
</evidence>
<dbReference type="InterPro" id="IPR027421">
    <property type="entry name" value="DNA_pol_lamdba_lyase_dom_sf"/>
</dbReference>
<dbReference type="EMBL" id="BAAALD010000002">
    <property type="protein sequence ID" value="GAA1069545.1"/>
    <property type="molecule type" value="Genomic_DNA"/>
</dbReference>
<feature type="domain" description="Helix-hairpin-helix DNA-binding motif class 1" evidence="22">
    <location>
        <begin position="92"/>
        <end position="111"/>
    </location>
</feature>
<accession>A0ABN1T8H7</accession>
<evidence type="ECO:0000256" key="10">
    <source>
        <dbReference type="ARBA" id="ARBA00022705"/>
    </source>
</evidence>
<dbReference type="Gene3D" id="3.30.210.10">
    <property type="entry name" value="DNA polymerase, thumb domain"/>
    <property type="match status" value="1"/>
</dbReference>
<evidence type="ECO:0000256" key="18">
    <source>
        <dbReference type="ARBA" id="ARBA00044632"/>
    </source>
</evidence>
<dbReference type="Pfam" id="PF14520">
    <property type="entry name" value="HHH_5"/>
    <property type="match status" value="1"/>
</dbReference>
<evidence type="ECO:0000313" key="25">
    <source>
        <dbReference type="EMBL" id="GAA1069545.1"/>
    </source>
</evidence>
<evidence type="ECO:0000259" key="24">
    <source>
        <dbReference type="SMART" id="SM00483"/>
    </source>
</evidence>
<keyword evidence="13" id="KW-0239">DNA-directed DNA polymerase</keyword>
<feature type="domain" description="Helix-hairpin-helix DNA-binding motif class 1" evidence="22">
    <location>
        <begin position="127"/>
        <end position="146"/>
    </location>
</feature>
<evidence type="ECO:0000256" key="17">
    <source>
        <dbReference type="ARBA" id="ARBA00035726"/>
    </source>
</evidence>
<comment type="subcellular location">
    <subcellularLocation>
        <location evidence="2">Cytoplasm</location>
    </subcellularLocation>
</comment>
<evidence type="ECO:0000256" key="12">
    <source>
        <dbReference type="ARBA" id="ARBA00022843"/>
    </source>
</evidence>
<dbReference type="SMART" id="SM00481">
    <property type="entry name" value="POLIIIAc"/>
    <property type="match status" value="1"/>
</dbReference>
<comment type="catalytic activity">
    <reaction evidence="21">
        <text>DNA(n) + a 2'-deoxyribonucleoside 5'-triphosphate = DNA(n+1) + diphosphate</text>
        <dbReference type="Rhea" id="RHEA:22508"/>
        <dbReference type="Rhea" id="RHEA-COMP:17339"/>
        <dbReference type="Rhea" id="RHEA-COMP:17340"/>
        <dbReference type="ChEBI" id="CHEBI:33019"/>
        <dbReference type="ChEBI" id="CHEBI:61560"/>
        <dbReference type="ChEBI" id="CHEBI:173112"/>
        <dbReference type="EC" id="2.7.7.7"/>
    </reaction>
</comment>
<dbReference type="InterPro" id="IPR022311">
    <property type="entry name" value="PolX-like"/>
</dbReference>
<evidence type="ECO:0000256" key="6">
    <source>
        <dbReference type="ARBA" id="ARBA00022481"/>
    </source>
</evidence>
<dbReference type="InterPro" id="IPR010994">
    <property type="entry name" value="RuvA_2-like"/>
</dbReference>
<keyword evidence="9" id="KW-0548">Nucleotidyltransferase</keyword>
<keyword evidence="8" id="KW-0808">Transferase</keyword>
<dbReference type="CDD" id="cd07436">
    <property type="entry name" value="PHP_PolX"/>
    <property type="match status" value="1"/>
</dbReference>
<comment type="function">
    <text evidence="20">Repair polymerase that plays a key role in base-excision repair. During this process, the damaged base is excised by specific DNA glycosylases, the DNA backbone is nicked at the abasic site by an apurinic/apyrimidic (AP) endonuclease, and POLB removes 5'-deoxyribose-phosphate from the preincised AP site acting as a 5'-deoxyribose-phosphate lyase (5'-dRP lyase); through its DNA polymerase activity, it adds one nucleotide to the 3' end of the arising single-nucleotide gap. Conducts 'gap-filling' DNA synthesis in a stepwise distributive fashion rather than in a processive fashion as for other DNA polymerases. It is also able to cleave sugar-phosphate bonds 3' to an intact AP site, acting as an AP lyase.</text>
</comment>
<evidence type="ECO:0000256" key="8">
    <source>
        <dbReference type="ARBA" id="ARBA00022679"/>
    </source>
</evidence>
<dbReference type="InterPro" id="IPR003141">
    <property type="entry name" value="Pol/His_phosphatase_N"/>
</dbReference>
<evidence type="ECO:0000259" key="23">
    <source>
        <dbReference type="SMART" id="SM00481"/>
    </source>
</evidence>
<dbReference type="EC" id="2.7.7.7" evidence="3"/>
<dbReference type="GO" id="GO:0004527">
    <property type="term" value="F:exonuclease activity"/>
    <property type="evidence" value="ECO:0007669"/>
    <property type="project" value="UniProtKB-KW"/>
</dbReference>
<evidence type="ECO:0000256" key="3">
    <source>
        <dbReference type="ARBA" id="ARBA00012417"/>
    </source>
</evidence>
<dbReference type="Gene3D" id="1.10.150.20">
    <property type="entry name" value="5' to 3' exonuclease, C-terminal subdomain"/>
    <property type="match status" value="1"/>
</dbReference>
<keyword evidence="14" id="KW-0915">Sodium</keyword>
<dbReference type="PANTHER" id="PTHR36928">
    <property type="entry name" value="PHOSPHATASE YCDX-RELATED"/>
    <property type="match status" value="1"/>
</dbReference>
<protein>
    <recommendedName>
        <fullName evidence="5">DNA polymerase beta</fullName>
        <ecNumber evidence="3">2.7.7.7</ecNumber>
        <ecNumber evidence="4">4.2.99.18</ecNumber>
    </recommendedName>
    <alternativeName>
        <fullName evidence="16">5'-deoxyribose-phosphate lyase</fullName>
    </alternativeName>
    <alternativeName>
        <fullName evidence="17">AP lyase</fullName>
    </alternativeName>
</protein>
<feature type="domain" description="Polymerase/histidinol phosphatase N-terminal" evidence="23">
    <location>
        <begin position="340"/>
        <end position="418"/>
    </location>
</feature>
<dbReference type="SMART" id="SM00483">
    <property type="entry name" value="POLXc"/>
    <property type="match status" value="1"/>
</dbReference>
<keyword evidence="25" id="KW-0269">Exonuclease</keyword>
<dbReference type="Pfam" id="PF14716">
    <property type="entry name" value="HHH_8"/>
    <property type="match status" value="1"/>
</dbReference>
<dbReference type="Gene3D" id="1.10.150.110">
    <property type="entry name" value="DNA polymerase beta, N-terminal domain-like"/>
    <property type="match status" value="1"/>
</dbReference>
<keyword evidence="25" id="KW-0378">Hydrolase</keyword>
<reference evidence="25 26" key="1">
    <citation type="journal article" date="2019" name="Int. J. Syst. Evol. Microbiol.">
        <title>The Global Catalogue of Microorganisms (GCM) 10K type strain sequencing project: providing services to taxonomists for standard genome sequencing and annotation.</title>
        <authorList>
            <consortium name="The Broad Institute Genomics Platform"/>
            <consortium name="The Broad Institute Genome Sequencing Center for Infectious Disease"/>
            <person name="Wu L."/>
            <person name="Ma J."/>
        </authorList>
    </citation>
    <scope>NUCLEOTIDE SEQUENCE [LARGE SCALE GENOMIC DNA]</scope>
    <source>
        <strain evidence="25 26">JCM 13002</strain>
    </source>
</reference>
<dbReference type="SUPFAM" id="SSF47781">
    <property type="entry name" value="RuvA domain 2-like"/>
    <property type="match status" value="1"/>
</dbReference>
<gene>
    <name evidence="25" type="primary">polX</name>
    <name evidence="25" type="ORF">GCM10009663_02350</name>
</gene>
<feature type="domain" description="DNA-directed DNA polymerase X" evidence="24">
    <location>
        <begin position="3"/>
        <end position="316"/>
    </location>
</feature>
<evidence type="ECO:0000256" key="19">
    <source>
        <dbReference type="ARBA" id="ARBA00044678"/>
    </source>
</evidence>
<evidence type="ECO:0000256" key="13">
    <source>
        <dbReference type="ARBA" id="ARBA00022932"/>
    </source>
</evidence>
<evidence type="ECO:0000256" key="2">
    <source>
        <dbReference type="ARBA" id="ARBA00004496"/>
    </source>
</evidence>
<dbReference type="Proteomes" id="UP001499987">
    <property type="component" value="Unassembled WGS sequence"/>
</dbReference>
<keyword evidence="15" id="KW-0234">DNA repair</keyword>
<dbReference type="InterPro" id="IPR050243">
    <property type="entry name" value="PHP_phosphatase"/>
</dbReference>
<comment type="caution">
    <text evidence="25">The sequence shown here is derived from an EMBL/GenBank/DDBJ whole genome shotgun (WGS) entry which is preliminary data.</text>
</comment>
<feature type="domain" description="Helix-hairpin-helix DNA-binding motif class 1" evidence="22">
    <location>
        <begin position="52"/>
        <end position="71"/>
    </location>
</feature>
<organism evidence="25 26">
    <name type="scientific">Kitasatospora arboriphila</name>
    <dbReference type="NCBI Taxonomy" id="258052"/>
    <lineage>
        <taxon>Bacteria</taxon>
        <taxon>Bacillati</taxon>
        <taxon>Actinomycetota</taxon>
        <taxon>Actinomycetes</taxon>
        <taxon>Kitasatosporales</taxon>
        <taxon>Streptomycetaceae</taxon>
        <taxon>Kitasatospora</taxon>
    </lineage>
</organism>
<evidence type="ECO:0000256" key="21">
    <source>
        <dbReference type="ARBA" id="ARBA00049244"/>
    </source>
</evidence>
<keyword evidence="10" id="KW-0235">DNA replication</keyword>
<dbReference type="InterPro" id="IPR004013">
    <property type="entry name" value="PHP_dom"/>
</dbReference>
<dbReference type="CDD" id="cd00141">
    <property type="entry name" value="NT_POLXc"/>
    <property type="match status" value="1"/>
</dbReference>
<evidence type="ECO:0000256" key="7">
    <source>
        <dbReference type="ARBA" id="ARBA00022634"/>
    </source>
</evidence>
<dbReference type="PRINTS" id="PR00870">
    <property type="entry name" value="DNAPOLXBETA"/>
</dbReference>
<dbReference type="SUPFAM" id="SSF89550">
    <property type="entry name" value="PHP domain-like"/>
    <property type="match status" value="1"/>
</dbReference>
<evidence type="ECO:0000256" key="1">
    <source>
        <dbReference type="ARBA" id="ARBA00001946"/>
    </source>
</evidence>
<dbReference type="Gene3D" id="3.30.460.10">
    <property type="entry name" value="Beta Polymerase, domain 2"/>
    <property type="match status" value="1"/>
</dbReference>
<evidence type="ECO:0000259" key="22">
    <source>
        <dbReference type="SMART" id="SM00278"/>
    </source>
</evidence>
<dbReference type="InterPro" id="IPR002008">
    <property type="entry name" value="DNA_pol_X_beta-like"/>
</dbReference>
<evidence type="ECO:0000256" key="9">
    <source>
        <dbReference type="ARBA" id="ARBA00022695"/>
    </source>
</evidence>
<dbReference type="InterPro" id="IPR010996">
    <property type="entry name" value="HHH_MUS81"/>
</dbReference>
<comment type="catalytic activity">
    <reaction evidence="19">
        <text>a 5'-end 2'-deoxyribose-2'-deoxyribonucleotide-DNA = (2E,4S)-4-hydroxypenten-2-al-5-phosphate + a 5'-end 5'-phospho-2'-deoxyribonucleoside-DNA + H(+)</text>
        <dbReference type="Rhea" id="RHEA:76255"/>
        <dbReference type="Rhea" id="RHEA-COMP:13180"/>
        <dbReference type="Rhea" id="RHEA-COMP:18657"/>
        <dbReference type="ChEBI" id="CHEBI:15378"/>
        <dbReference type="ChEBI" id="CHEBI:136412"/>
        <dbReference type="ChEBI" id="CHEBI:195194"/>
        <dbReference type="ChEBI" id="CHEBI:195195"/>
    </reaction>
</comment>
<evidence type="ECO:0000313" key="26">
    <source>
        <dbReference type="Proteomes" id="UP001499987"/>
    </source>
</evidence>
<evidence type="ECO:0000256" key="5">
    <source>
        <dbReference type="ARBA" id="ARBA00020020"/>
    </source>
</evidence>
<keyword evidence="25" id="KW-0540">Nuclease</keyword>
<keyword evidence="26" id="KW-1185">Reference proteome</keyword>
<dbReference type="Pfam" id="PF14791">
    <property type="entry name" value="DNA_pol_B_thumb"/>
    <property type="match status" value="1"/>
</dbReference>
<dbReference type="InterPro" id="IPR047967">
    <property type="entry name" value="PolX_PHP"/>
</dbReference>
<dbReference type="InterPro" id="IPR029398">
    <property type="entry name" value="PolB_thumb"/>
</dbReference>
<dbReference type="SUPFAM" id="SSF81301">
    <property type="entry name" value="Nucleotidyltransferase"/>
    <property type="match status" value="1"/>
</dbReference>
<evidence type="ECO:0000256" key="11">
    <source>
        <dbReference type="ARBA" id="ARBA00022763"/>
    </source>
</evidence>
<name>A0ABN1T8H7_9ACTN</name>
<evidence type="ECO:0000256" key="4">
    <source>
        <dbReference type="ARBA" id="ARBA00012720"/>
    </source>
</evidence>
<evidence type="ECO:0000256" key="20">
    <source>
        <dbReference type="ARBA" id="ARBA00045548"/>
    </source>
</evidence>
<dbReference type="InterPro" id="IPR002054">
    <property type="entry name" value="DNA-dir_DNA_pol_X"/>
</dbReference>
<dbReference type="Pfam" id="PF02811">
    <property type="entry name" value="PHP"/>
    <property type="match status" value="1"/>
</dbReference>
<keyword evidence="6" id="KW-0488">Methylation</keyword>
<keyword evidence="12" id="KW-0832">Ubl conjugation</keyword>
<dbReference type="RefSeq" id="WP_344621527.1">
    <property type="nucleotide sequence ID" value="NZ_BAAALD010000002.1"/>
</dbReference>
<dbReference type="EC" id="4.2.99.18" evidence="4"/>
<comment type="catalytic activity">
    <reaction evidence="18">
        <text>2'-deoxyribonucleotide-(2'-deoxyribose 5'-phosphate)-2'-deoxyribonucleotide-DNA = a 3'-end 2'-deoxyribonucleotide-(2,3-dehydro-2,3-deoxyribose 5'-phosphate)-DNA + a 5'-end 5'-phospho-2'-deoxyribonucleoside-DNA + H(+)</text>
        <dbReference type="Rhea" id="RHEA:66592"/>
        <dbReference type="Rhea" id="RHEA-COMP:13180"/>
        <dbReference type="Rhea" id="RHEA-COMP:16897"/>
        <dbReference type="Rhea" id="RHEA-COMP:17067"/>
        <dbReference type="ChEBI" id="CHEBI:15378"/>
        <dbReference type="ChEBI" id="CHEBI:136412"/>
        <dbReference type="ChEBI" id="CHEBI:157695"/>
        <dbReference type="ChEBI" id="CHEBI:167181"/>
        <dbReference type="EC" id="4.2.99.18"/>
    </reaction>
</comment>
<dbReference type="InterPro" id="IPR003583">
    <property type="entry name" value="Hlx-hairpin-Hlx_DNA-bd_motif"/>
</dbReference>
<dbReference type="SUPFAM" id="SSF47802">
    <property type="entry name" value="DNA polymerase beta, N-terminal domain-like"/>
    <property type="match status" value="1"/>
</dbReference>
<comment type="cofactor">
    <cofactor evidence="1">
        <name>Mg(2+)</name>
        <dbReference type="ChEBI" id="CHEBI:18420"/>
    </cofactor>
</comment>
<dbReference type="Gene3D" id="3.20.20.140">
    <property type="entry name" value="Metal-dependent hydrolases"/>
    <property type="match status" value="1"/>
</dbReference>
<evidence type="ECO:0000256" key="15">
    <source>
        <dbReference type="ARBA" id="ARBA00023204"/>
    </source>
</evidence>
<sequence length="578" mass="62301">MARLNDEVGALLQEYSDLLLLTGGDAYRARSYEKAARSVGGHPEDLARLDAEGLQAIPGVGRSTAEKITEYLGTGRVAAVDALRAKVPPGVREIMAIPTVGPKKAALVHRELGVSTVDELLDAARAGRLDDLPGLGARTAENIVHGIEVLRQGGGRVLISTALALAEEIAAAVREASGCERCTWAGSLRRMRETVGDVDVLAAADDSAPLTAALTGHPLTAEVLGSGTTKTSVRTTRGLQVDLRVVPAEDWGAGLVYFTGSKAHNVKLRARAVRAGLKLSEYGLFEADGGRKLASRTEEDVYEALGLPWIPPTLREDRGEIEDALNGELGQPVTEQDVRGDLHTHTDLTDGLAPLEEMLAAAHRRRWSYVAVTDHAPNLAMQRMTDAKMLAQREQLQALQGSFGRMRLLHGTELNIDPDGGVDWPPEFLAGFDLCVASIHSAFTLDRAAQTRRLVRACENPYVHVIGHPTTRLLGRRAPIDADFDEVFAAAARTGTVLEVNASPERLDLGDELIIAAHRHGVRFAVNTDAHATVHLDNLRFGVATAQRGRLAAEEVVNTWPLQKLRRFLKADLKRAPG</sequence>
<dbReference type="PIRSF" id="PIRSF005047">
    <property type="entry name" value="UCP005047_YshC"/>
    <property type="match status" value="1"/>
</dbReference>
<dbReference type="InterPro" id="IPR037160">
    <property type="entry name" value="DNA_Pol_thumb_sf"/>
</dbReference>
<dbReference type="NCBIfam" id="NF006375">
    <property type="entry name" value="PRK08609.1"/>
    <property type="match status" value="1"/>
</dbReference>
<evidence type="ECO:0000256" key="14">
    <source>
        <dbReference type="ARBA" id="ARBA00023053"/>
    </source>
</evidence>
<proteinExistence type="predicted"/>
<dbReference type="InterPro" id="IPR043519">
    <property type="entry name" value="NT_sf"/>
</dbReference>
<keyword evidence="11" id="KW-0227">DNA damage</keyword>
<dbReference type="PANTHER" id="PTHR36928:SF1">
    <property type="entry name" value="PHOSPHATASE YCDX-RELATED"/>
    <property type="match status" value="1"/>
</dbReference>
<keyword evidence="7" id="KW-0237">DNA synthesis</keyword>